<dbReference type="Proteomes" id="UP000011591">
    <property type="component" value="Unassembled WGS sequence"/>
</dbReference>
<dbReference type="EMBL" id="AOIP01000008">
    <property type="protein sequence ID" value="ELZ10362.1"/>
    <property type="molecule type" value="Genomic_DNA"/>
</dbReference>
<feature type="region of interest" description="Disordered" evidence="5">
    <location>
        <begin position="342"/>
        <end position="379"/>
    </location>
</feature>
<dbReference type="GO" id="GO:0003677">
    <property type="term" value="F:DNA binding"/>
    <property type="evidence" value="ECO:0007669"/>
    <property type="project" value="UniProtKB-UniRule"/>
</dbReference>
<dbReference type="PATRIC" id="fig|1227491.4.peg.294"/>
<keyword evidence="3" id="KW-0233">DNA recombination</keyword>
<organism evidence="7 8">
    <name type="scientific">Natrialba aegyptia DSM 13077</name>
    <dbReference type="NCBI Taxonomy" id="1227491"/>
    <lineage>
        <taxon>Archaea</taxon>
        <taxon>Methanobacteriati</taxon>
        <taxon>Methanobacteriota</taxon>
        <taxon>Stenosarchaea group</taxon>
        <taxon>Halobacteria</taxon>
        <taxon>Halobacteriales</taxon>
        <taxon>Natrialbaceae</taxon>
        <taxon>Natrialba</taxon>
    </lineage>
</organism>
<gene>
    <name evidence="7" type="ORF">C480_01440</name>
</gene>
<name>M0BIR2_9EURY</name>
<dbReference type="InterPro" id="IPR050090">
    <property type="entry name" value="Tyrosine_recombinase_XerCD"/>
</dbReference>
<sequence length="410" mass="45504">MPDREPAAGDSSAEVTVTDAVDSSAEVTVTDAVDAYLQRKAVGDPDGPGAGAYASNAESILRRFADWLEREFGLISLFALESDHVRTYAEELHRRTERGAYTASSARTYFAVVRAFLSWCVRGGILETNPAATELAESALPSATDRDDADSWSAKQRRRLETHVRKRALSETTRQDPVERRTRLREYAMVALLAHSAVRGSELFRVPEDDRRTGATWNDVDFYTGTIRVLGKSQRLEDVSLFAPARTPLRRYRVVLDPPSNDWPLFPTRHAPSIARRVRTVLDDRGYDEREIESLLADATATELARERDIAPPAITTEGARSVLKRLCADIGLAVDGDYLTPRGVRGELDRTDDPTADGERTRREATREQPALRISTGERAIAVPVDEPLRIDVTDVNETDGKPNGTEEN</sequence>
<protein>
    <submittedName>
        <fullName evidence="7">Site-specific recombinase XerD</fullName>
    </submittedName>
</protein>
<dbReference type="InterPro" id="IPR044068">
    <property type="entry name" value="CB"/>
</dbReference>
<dbReference type="PANTHER" id="PTHR30349">
    <property type="entry name" value="PHAGE INTEGRASE-RELATED"/>
    <property type="match status" value="1"/>
</dbReference>
<evidence type="ECO:0000256" key="3">
    <source>
        <dbReference type="ARBA" id="ARBA00023172"/>
    </source>
</evidence>
<feature type="region of interest" description="Disordered" evidence="5">
    <location>
        <begin position="1"/>
        <end position="20"/>
    </location>
</feature>
<accession>M0BIR2</accession>
<dbReference type="PROSITE" id="PS51900">
    <property type="entry name" value="CB"/>
    <property type="match status" value="1"/>
</dbReference>
<dbReference type="OrthoDB" id="194919at2157"/>
<dbReference type="Gene3D" id="1.10.150.130">
    <property type="match status" value="1"/>
</dbReference>
<dbReference type="InterPro" id="IPR011010">
    <property type="entry name" value="DNA_brk_join_enz"/>
</dbReference>
<dbReference type="SUPFAM" id="SSF56349">
    <property type="entry name" value="DNA breaking-rejoining enzymes"/>
    <property type="match status" value="1"/>
</dbReference>
<dbReference type="AlphaFoldDB" id="M0BIR2"/>
<comment type="caution">
    <text evidence="7">The sequence shown here is derived from an EMBL/GenBank/DDBJ whole genome shotgun (WGS) entry which is preliminary data.</text>
</comment>
<dbReference type="PANTHER" id="PTHR30349:SF41">
    <property type="entry name" value="INTEGRASE_RECOMBINASE PROTEIN MJ0367-RELATED"/>
    <property type="match status" value="1"/>
</dbReference>
<dbReference type="RefSeq" id="WP_006663840.1">
    <property type="nucleotide sequence ID" value="NZ_AOIP01000008.1"/>
</dbReference>
<dbReference type="InterPro" id="IPR013762">
    <property type="entry name" value="Integrase-like_cat_sf"/>
</dbReference>
<keyword evidence="8" id="KW-1185">Reference proteome</keyword>
<evidence type="ECO:0000256" key="5">
    <source>
        <dbReference type="SAM" id="MobiDB-lite"/>
    </source>
</evidence>
<dbReference type="Gene3D" id="1.10.443.10">
    <property type="entry name" value="Intergrase catalytic core"/>
    <property type="match status" value="1"/>
</dbReference>
<keyword evidence="2 4" id="KW-0238">DNA-binding</keyword>
<evidence type="ECO:0000256" key="2">
    <source>
        <dbReference type="ARBA" id="ARBA00023125"/>
    </source>
</evidence>
<evidence type="ECO:0000256" key="1">
    <source>
        <dbReference type="ARBA" id="ARBA00022908"/>
    </source>
</evidence>
<feature type="domain" description="Core-binding (CB)" evidence="6">
    <location>
        <begin position="27"/>
        <end position="121"/>
    </location>
</feature>
<dbReference type="InterPro" id="IPR010998">
    <property type="entry name" value="Integrase_recombinase_N"/>
</dbReference>
<evidence type="ECO:0000256" key="4">
    <source>
        <dbReference type="PROSITE-ProRule" id="PRU01248"/>
    </source>
</evidence>
<evidence type="ECO:0000259" key="6">
    <source>
        <dbReference type="PROSITE" id="PS51900"/>
    </source>
</evidence>
<evidence type="ECO:0000313" key="7">
    <source>
        <dbReference type="EMBL" id="ELZ10362.1"/>
    </source>
</evidence>
<proteinExistence type="predicted"/>
<dbReference type="GO" id="GO:0015074">
    <property type="term" value="P:DNA integration"/>
    <property type="evidence" value="ECO:0007669"/>
    <property type="project" value="UniProtKB-KW"/>
</dbReference>
<dbReference type="GO" id="GO:0006310">
    <property type="term" value="P:DNA recombination"/>
    <property type="evidence" value="ECO:0007669"/>
    <property type="project" value="UniProtKB-KW"/>
</dbReference>
<feature type="compositionally biased region" description="Basic and acidic residues" evidence="5">
    <location>
        <begin position="345"/>
        <end position="368"/>
    </location>
</feature>
<reference evidence="7 8" key="1">
    <citation type="journal article" date="2014" name="PLoS Genet.">
        <title>Phylogenetically driven sequencing of extremely halophilic archaea reveals strategies for static and dynamic osmo-response.</title>
        <authorList>
            <person name="Becker E.A."/>
            <person name="Seitzer P.M."/>
            <person name="Tritt A."/>
            <person name="Larsen D."/>
            <person name="Krusor M."/>
            <person name="Yao A.I."/>
            <person name="Wu D."/>
            <person name="Madern D."/>
            <person name="Eisen J.A."/>
            <person name="Darling A.E."/>
            <person name="Facciotti M.T."/>
        </authorList>
    </citation>
    <scope>NUCLEOTIDE SEQUENCE [LARGE SCALE GENOMIC DNA]</scope>
    <source>
        <strain evidence="7 8">DSM 13077</strain>
    </source>
</reference>
<keyword evidence="1" id="KW-0229">DNA integration</keyword>
<evidence type="ECO:0000313" key="8">
    <source>
        <dbReference type="Proteomes" id="UP000011591"/>
    </source>
</evidence>